<evidence type="ECO:0000259" key="1">
    <source>
        <dbReference type="Pfam" id="PF08718"/>
    </source>
</evidence>
<organism evidence="2 3">
    <name type="scientific">Penstemon davidsonii</name>
    <dbReference type="NCBI Taxonomy" id="160366"/>
    <lineage>
        <taxon>Eukaryota</taxon>
        <taxon>Viridiplantae</taxon>
        <taxon>Streptophyta</taxon>
        <taxon>Embryophyta</taxon>
        <taxon>Tracheophyta</taxon>
        <taxon>Spermatophyta</taxon>
        <taxon>Magnoliopsida</taxon>
        <taxon>eudicotyledons</taxon>
        <taxon>Gunneridae</taxon>
        <taxon>Pentapetalae</taxon>
        <taxon>asterids</taxon>
        <taxon>lamiids</taxon>
        <taxon>Lamiales</taxon>
        <taxon>Plantaginaceae</taxon>
        <taxon>Cheloneae</taxon>
        <taxon>Penstemon</taxon>
    </lineage>
</organism>
<dbReference type="Pfam" id="PF08718">
    <property type="entry name" value="GLTP"/>
    <property type="match status" value="1"/>
</dbReference>
<dbReference type="PANTHER" id="PTHR10219:SF43">
    <property type="entry name" value="GLYCOLIPID TRANSFER PROTEIN DOMAIN-CONTAINING PROTEIN"/>
    <property type="match status" value="1"/>
</dbReference>
<dbReference type="SUPFAM" id="SSF110004">
    <property type="entry name" value="Glycolipid transfer protein, GLTP"/>
    <property type="match status" value="1"/>
</dbReference>
<proteinExistence type="predicted"/>
<accession>A0ABR0D0S0</accession>
<dbReference type="InterPro" id="IPR036497">
    <property type="entry name" value="GLTP_sf"/>
</dbReference>
<dbReference type="Gene3D" id="1.10.3520.10">
    <property type="entry name" value="Glycolipid transfer protein"/>
    <property type="match status" value="1"/>
</dbReference>
<keyword evidence="3" id="KW-1185">Reference proteome</keyword>
<feature type="domain" description="Glycolipid transfer protein" evidence="1">
    <location>
        <begin position="34"/>
        <end position="171"/>
    </location>
</feature>
<protein>
    <recommendedName>
        <fullName evidence="1">Glycolipid transfer protein domain-containing protein</fullName>
    </recommendedName>
</protein>
<evidence type="ECO:0000313" key="2">
    <source>
        <dbReference type="EMBL" id="KAK4482807.1"/>
    </source>
</evidence>
<reference evidence="2 3" key="1">
    <citation type="journal article" date="2023" name="bioRxiv">
        <title>Genome report: Whole genome sequence and annotation of Penstemon davidsonii.</title>
        <authorList>
            <person name="Ostevik K.L."/>
            <person name="Alabady M."/>
            <person name="Zhang M."/>
            <person name="Rausher M.D."/>
        </authorList>
    </citation>
    <scope>NUCLEOTIDE SEQUENCE [LARGE SCALE GENOMIC DNA]</scope>
    <source>
        <strain evidence="2">DNT005</strain>
        <tissue evidence="2">Whole leaf</tissue>
    </source>
</reference>
<name>A0ABR0D0S0_9LAMI</name>
<gene>
    <name evidence="2" type="ORF">RD792_009977</name>
</gene>
<dbReference type="Proteomes" id="UP001291926">
    <property type="component" value="Unassembled WGS sequence"/>
</dbReference>
<comment type="caution">
    <text evidence="2">The sequence shown here is derived from an EMBL/GenBank/DDBJ whole genome shotgun (WGS) entry which is preliminary data.</text>
</comment>
<dbReference type="InterPro" id="IPR014830">
    <property type="entry name" value="Glycolipid_transfer_prot_dom"/>
</dbReference>
<sequence>MGEEKPLKKMAEAFTELANAINSQSPNGGEARLDLGPFSRACSFVSPLFRCLGIAFKFAELDYVAKVDDLLEASKSISTIPVMMDGDIEAKCVQRAGSHTRNLLRVKRGIDMVKVLFEHMIASDGNSLKDPASKAYVQVFAPYHGWAIRKAVGAGMYALPTKAQLLKKLNEDETSARIQMQNFIASAAPVILYVDQLFMSRELGIDWQIKYGPALIKPKHKLSSNVIA</sequence>
<evidence type="ECO:0000313" key="3">
    <source>
        <dbReference type="Proteomes" id="UP001291926"/>
    </source>
</evidence>
<dbReference type="PANTHER" id="PTHR10219">
    <property type="entry name" value="GLYCOLIPID TRANSFER PROTEIN-RELATED"/>
    <property type="match status" value="1"/>
</dbReference>
<dbReference type="EMBL" id="JAYDYQ010002534">
    <property type="protein sequence ID" value="KAK4482807.1"/>
    <property type="molecule type" value="Genomic_DNA"/>
</dbReference>